<evidence type="ECO:0000313" key="1">
    <source>
        <dbReference type="EMBL" id="EKC64209.1"/>
    </source>
</evidence>
<name>K1T9K8_9ZZZZ</name>
<accession>K1T9K8</accession>
<organism evidence="1">
    <name type="scientific">human gut metagenome</name>
    <dbReference type="NCBI Taxonomy" id="408170"/>
    <lineage>
        <taxon>unclassified sequences</taxon>
        <taxon>metagenomes</taxon>
        <taxon>organismal metagenomes</taxon>
    </lineage>
</organism>
<gene>
    <name evidence="1" type="ORF">OBE_07075</name>
</gene>
<comment type="caution">
    <text evidence="1">The sequence shown here is derived from an EMBL/GenBank/DDBJ whole genome shotgun (WGS) entry which is preliminary data.</text>
</comment>
<proteinExistence type="predicted"/>
<feature type="non-terminal residue" evidence="1">
    <location>
        <position position="216"/>
    </location>
</feature>
<dbReference type="EMBL" id="AJWZ01004861">
    <property type="protein sequence ID" value="EKC64209.1"/>
    <property type="molecule type" value="Genomic_DNA"/>
</dbReference>
<sequence>HLAYESCYRTVEVPEAQTLPDVILRPASRHIDEVVVVARNTEYRAGRYEVNMLGNPIVRNRSVMQVLDLLPGLRVSGNTLFIKGTPVSVVYIDDRLVTDLGELSALRAEDVKSVEVQNKTGAAYSATTSGGIVRIRLKKLAAGSFYGNVSSSASVSRDGYSTRLALPFSAQCGRLGIYICVGFLWGERNARPHLFRISQFGILARFGGPGADHLPE</sequence>
<protein>
    <recommendedName>
        <fullName evidence="2">TonB-dependent receptor</fullName>
    </recommendedName>
</protein>
<evidence type="ECO:0008006" key="2">
    <source>
        <dbReference type="Google" id="ProtNLM"/>
    </source>
</evidence>
<reference evidence="1" key="1">
    <citation type="journal article" date="2013" name="Environ. Microbiol.">
        <title>Microbiota from the distal guts of lean and obese adolescents exhibit partial functional redundancy besides clear differences in community structure.</title>
        <authorList>
            <person name="Ferrer M."/>
            <person name="Ruiz A."/>
            <person name="Lanza F."/>
            <person name="Haange S.B."/>
            <person name="Oberbach A."/>
            <person name="Till H."/>
            <person name="Bargiela R."/>
            <person name="Campoy C."/>
            <person name="Segura M.T."/>
            <person name="Richter M."/>
            <person name="von Bergen M."/>
            <person name="Seifert J."/>
            <person name="Suarez A."/>
        </authorList>
    </citation>
    <scope>NUCLEOTIDE SEQUENCE</scope>
</reference>
<feature type="non-terminal residue" evidence="1">
    <location>
        <position position="1"/>
    </location>
</feature>
<dbReference type="SUPFAM" id="SSF56935">
    <property type="entry name" value="Porins"/>
    <property type="match status" value="1"/>
</dbReference>
<dbReference type="AlphaFoldDB" id="K1T9K8"/>